<evidence type="ECO:0000313" key="2">
    <source>
        <dbReference type="Proteomes" id="UP000244173"/>
    </source>
</evidence>
<dbReference type="KEGG" id="maer:DAI18_15400"/>
<dbReference type="Proteomes" id="UP000244173">
    <property type="component" value="Chromosome"/>
</dbReference>
<dbReference type="EMBL" id="CP028519">
    <property type="protein sequence ID" value="AVY95268.1"/>
    <property type="molecule type" value="Genomic_DNA"/>
</dbReference>
<evidence type="ECO:0000313" key="1">
    <source>
        <dbReference type="EMBL" id="AVY95268.1"/>
    </source>
</evidence>
<proteinExistence type="predicted"/>
<reference evidence="1 2" key="1">
    <citation type="submission" date="2018-04" db="EMBL/GenBank/DDBJ databases">
        <title>Denitrifier Microvirgula.</title>
        <authorList>
            <person name="Anderson E."/>
            <person name="Jang J."/>
            <person name="Ishii S."/>
        </authorList>
    </citation>
    <scope>NUCLEOTIDE SEQUENCE [LARGE SCALE GENOMIC DNA]</scope>
    <source>
        <strain evidence="1 2">BE2.4</strain>
    </source>
</reference>
<name>A0A2S0PD00_9NEIS</name>
<accession>A0A2S0PD00</accession>
<protein>
    <submittedName>
        <fullName evidence="1">Uncharacterized protein</fullName>
    </submittedName>
</protein>
<gene>
    <name evidence="1" type="ORF">DAI18_15400</name>
</gene>
<dbReference type="AlphaFoldDB" id="A0A2S0PD00"/>
<sequence>MRISAYIWITLQCNFDRNFNSLDEALNNFIRRPLESAGQFQLDFRENIFRTDPVVVSLRKLLSHRDERLSGLFLRDKKAVICSSNERSHLSCGSEIFCCRKT</sequence>
<organism evidence="1 2">
    <name type="scientific">Microvirgula aerodenitrificans</name>
    <dbReference type="NCBI Taxonomy" id="57480"/>
    <lineage>
        <taxon>Bacteria</taxon>
        <taxon>Pseudomonadati</taxon>
        <taxon>Pseudomonadota</taxon>
        <taxon>Betaproteobacteria</taxon>
        <taxon>Neisseriales</taxon>
        <taxon>Aquaspirillaceae</taxon>
        <taxon>Microvirgula</taxon>
    </lineage>
</organism>
<keyword evidence="2" id="KW-1185">Reference proteome</keyword>